<protein>
    <recommendedName>
        <fullName evidence="1">F-box domain-containing protein</fullName>
    </recommendedName>
</protein>
<dbReference type="InterPro" id="IPR001810">
    <property type="entry name" value="F-box_dom"/>
</dbReference>
<proteinExistence type="predicted"/>
<dbReference type="Pfam" id="PF00646">
    <property type="entry name" value="F-box"/>
    <property type="match status" value="1"/>
</dbReference>
<dbReference type="EnsemblPlants" id="AUR62016586-RA">
    <property type="protein sequence ID" value="AUR62016586-RA:cds"/>
    <property type="gene ID" value="AUR62016586"/>
</dbReference>
<dbReference type="CDD" id="cd22160">
    <property type="entry name" value="F-box_AtFBL13-like"/>
    <property type="match status" value="1"/>
</dbReference>
<dbReference type="Pfam" id="PF23622">
    <property type="entry name" value="LRR_At1g61320_AtMIF1"/>
    <property type="match status" value="1"/>
</dbReference>
<dbReference type="Gene3D" id="1.20.1280.50">
    <property type="match status" value="1"/>
</dbReference>
<dbReference type="SMART" id="SM00256">
    <property type="entry name" value="FBOX"/>
    <property type="match status" value="1"/>
</dbReference>
<dbReference type="Gramene" id="AUR62016586-RA">
    <property type="protein sequence ID" value="AUR62016586-RA:cds"/>
    <property type="gene ID" value="AUR62016586"/>
</dbReference>
<dbReference type="InterPro" id="IPR053781">
    <property type="entry name" value="F-box_AtFBL13-like"/>
</dbReference>
<dbReference type="SUPFAM" id="SSF81383">
    <property type="entry name" value="F-box domain"/>
    <property type="match status" value="1"/>
</dbReference>
<organism evidence="2 3">
    <name type="scientific">Chenopodium quinoa</name>
    <name type="common">Quinoa</name>
    <dbReference type="NCBI Taxonomy" id="63459"/>
    <lineage>
        <taxon>Eukaryota</taxon>
        <taxon>Viridiplantae</taxon>
        <taxon>Streptophyta</taxon>
        <taxon>Embryophyta</taxon>
        <taxon>Tracheophyta</taxon>
        <taxon>Spermatophyta</taxon>
        <taxon>Magnoliopsida</taxon>
        <taxon>eudicotyledons</taxon>
        <taxon>Gunneridae</taxon>
        <taxon>Pentapetalae</taxon>
        <taxon>Caryophyllales</taxon>
        <taxon>Chenopodiaceae</taxon>
        <taxon>Chenopodioideae</taxon>
        <taxon>Atripliceae</taxon>
        <taxon>Chenopodium</taxon>
    </lineage>
</organism>
<dbReference type="PANTHER" id="PTHR34145">
    <property type="entry name" value="OS02G0105600 PROTEIN"/>
    <property type="match status" value="1"/>
</dbReference>
<name>A0A803LNQ7_CHEQI</name>
<dbReference type="InterPro" id="IPR053772">
    <property type="entry name" value="At1g61320/At1g61330-like"/>
</dbReference>
<sequence length="456" mass="52875">MDRLSNLPHDIMVHILSLVDIKSAARSSLVSKRWRYVWTHLVNLVFEAPESYDFSPRQLIKGLDDTQVEKFCTMVNKVMTANCATFLNSFRICFPLKKPTSNGIDNRLNFLYHLRNSNLGDINKWIEFALTKRVRNFELNLSDFQGNIVVNSYTIRKDFFLVRPVYNDHLYTLQSLHLEGLNMDGPVLENVLAYCLNLECLTARSLRYHSSPSRSSFDYTQNQHRHLVVSSLKLKYLEICHCFDIKSLKISAPKLTSFTYFANYGSIEVEYTNVPSLVNVTFGDHYCFHILHNLHLLSSFSHQLEKLAIHWNQVNRVAYGLNVILRNNLLDLKSFIEKCPMLHTFKLELWPLSKQAVPMSGQRDVTINYEMHKHNQLKVLEIVGFDGSASLAEFVFCVTQNAPMLKKIICDYRCPRSKGNAHKWYDLQYIDRKGFVRRQAKLLAKQIRGGVDVVIL</sequence>
<dbReference type="OMA" id="EFHAVDL"/>
<reference evidence="2" key="1">
    <citation type="journal article" date="2017" name="Nature">
        <title>The genome of Chenopodium quinoa.</title>
        <authorList>
            <person name="Jarvis D.E."/>
            <person name="Ho Y.S."/>
            <person name="Lightfoot D.J."/>
            <person name="Schmoeckel S.M."/>
            <person name="Li B."/>
            <person name="Borm T.J.A."/>
            <person name="Ohyanagi H."/>
            <person name="Mineta K."/>
            <person name="Michell C.T."/>
            <person name="Saber N."/>
            <person name="Kharbatia N.M."/>
            <person name="Rupper R.R."/>
            <person name="Sharp A.R."/>
            <person name="Dally N."/>
            <person name="Boughton B.A."/>
            <person name="Woo Y.H."/>
            <person name="Gao G."/>
            <person name="Schijlen E.G.W.M."/>
            <person name="Guo X."/>
            <person name="Momin A.A."/>
            <person name="Negrao S."/>
            <person name="Al-Babili S."/>
            <person name="Gehring C."/>
            <person name="Roessner U."/>
            <person name="Jung C."/>
            <person name="Murphy K."/>
            <person name="Arold S.T."/>
            <person name="Gojobori T."/>
            <person name="van der Linden C.G."/>
            <person name="van Loo E.N."/>
            <person name="Jellen E.N."/>
            <person name="Maughan P.J."/>
            <person name="Tester M."/>
        </authorList>
    </citation>
    <scope>NUCLEOTIDE SEQUENCE [LARGE SCALE GENOMIC DNA]</scope>
    <source>
        <strain evidence="2">cv. PI 614886</strain>
    </source>
</reference>
<evidence type="ECO:0000313" key="3">
    <source>
        <dbReference type="Proteomes" id="UP000596660"/>
    </source>
</evidence>
<dbReference type="InterPro" id="IPR032675">
    <property type="entry name" value="LRR_dom_sf"/>
</dbReference>
<dbReference type="Proteomes" id="UP000596660">
    <property type="component" value="Unplaced"/>
</dbReference>
<dbReference type="Gene3D" id="3.80.10.10">
    <property type="entry name" value="Ribonuclease Inhibitor"/>
    <property type="match status" value="1"/>
</dbReference>
<feature type="domain" description="F-box" evidence="1">
    <location>
        <begin position="1"/>
        <end position="49"/>
    </location>
</feature>
<dbReference type="InterPro" id="IPR036047">
    <property type="entry name" value="F-box-like_dom_sf"/>
</dbReference>
<keyword evidence="3" id="KW-1185">Reference proteome</keyword>
<reference evidence="2" key="2">
    <citation type="submission" date="2021-03" db="UniProtKB">
        <authorList>
            <consortium name="EnsemblPlants"/>
        </authorList>
    </citation>
    <scope>IDENTIFICATION</scope>
</reference>
<dbReference type="AlphaFoldDB" id="A0A803LNQ7"/>
<evidence type="ECO:0000259" key="1">
    <source>
        <dbReference type="PROSITE" id="PS50181"/>
    </source>
</evidence>
<evidence type="ECO:0000313" key="2">
    <source>
        <dbReference type="EnsemblPlants" id="AUR62016586-RA:cds"/>
    </source>
</evidence>
<dbReference type="SUPFAM" id="SSF52047">
    <property type="entry name" value="RNI-like"/>
    <property type="match status" value="1"/>
</dbReference>
<dbReference type="PROSITE" id="PS50181">
    <property type="entry name" value="FBOX"/>
    <property type="match status" value="1"/>
</dbReference>
<accession>A0A803LNQ7</accession>
<dbReference type="InterPro" id="IPR055357">
    <property type="entry name" value="LRR_At1g61320_AtMIF1"/>
</dbReference>
<dbReference type="PANTHER" id="PTHR34145:SF68">
    <property type="entry name" value="FBD DOMAIN-CONTAINING PROTEIN"/>
    <property type="match status" value="1"/>
</dbReference>